<evidence type="ECO:0000313" key="2">
    <source>
        <dbReference type="Proteomes" id="UP000008144"/>
    </source>
</evidence>
<dbReference type="AlphaFoldDB" id="H2XTZ9"/>
<reference evidence="1" key="2">
    <citation type="journal article" date="2008" name="Genome Biol.">
        <title>Improved genome assembly and evidence-based global gene model set for the chordate Ciona intestinalis: new insight into intron and operon populations.</title>
        <authorList>
            <person name="Satou Y."/>
            <person name="Mineta K."/>
            <person name="Ogasawara M."/>
            <person name="Sasakura Y."/>
            <person name="Shoguchi E."/>
            <person name="Ueno K."/>
            <person name="Yamada L."/>
            <person name="Matsumoto J."/>
            <person name="Wasserscheid J."/>
            <person name="Dewar K."/>
            <person name="Wiley G.B."/>
            <person name="Macmil S.L."/>
            <person name="Roe B.A."/>
            <person name="Zeller R.W."/>
            <person name="Hastings K.E."/>
            <person name="Lemaire P."/>
            <person name="Lindquist E."/>
            <person name="Endo T."/>
            <person name="Hotta K."/>
            <person name="Inaba K."/>
        </authorList>
    </citation>
    <scope>NUCLEOTIDE SEQUENCE [LARGE SCALE GENOMIC DNA]</scope>
    <source>
        <strain evidence="1">wild type</strain>
    </source>
</reference>
<evidence type="ECO:0000313" key="1">
    <source>
        <dbReference type="Ensembl" id="ENSCINP00000033133.1"/>
    </source>
</evidence>
<accession>H2XTZ9</accession>
<proteinExistence type="predicted"/>
<organism evidence="1 2">
    <name type="scientific">Ciona intestinalis</name>
    <name type="common">Transparent sea squirt</name>
    <name type="synonym">Ascidia intestinalis</name>
    <dbReference type="NCBI Taxonomy" id="7719"/>
    <lineage>
        <taxon>Eukaryota</taxon>
        <taxon>Metazoa</taxon>
        <taxon>Chordata</taxon>
        <taxon>Tunicata</taxon>
        <taxon>Ascidiacea</taxon>
        <taxon>Phlebobranchia</taxon>
        <taxon>Cionidae</taxon>
        <taxon>Ciona</taxon>
    </lineage>
</organism>
<dbReference type="HOGENOM" id="CLU_2739263_0_0_1"/>
<keyword evidence="2" id="KW-1185">Reference proteome</keyword>
<reference evidence="1" key="4">
    <citation type="submission" date="2025-09" db="UniProtKB">
        <authorList>
            <consortium name="Ensembl"/>
        </authorList>
    </citation>
    <scope>IDENTIFICATION</scope>
</reference>
<dbReference type="Ensembl" id="ENSCINT00000032963.1">
    <property type="protein sequence ID" value="ENSCINP00000033133.1"/>
    <property type="gene ID" value="ENSCING00000021011.1"/>
</dbReference>
<dbReference type="EMBL" id="EAAA01001543">
    <property type="status" value="NOT_ANNOTATED_CDS"/>
    <property type="molecule type" value="Genomic_DNA"/>
</dbReference>
<protein>
    <submittedName>
        <fullName evidence="1">Uncharacterized protein</fullName>
    </submittedName>
</protein>
<reference evidence="1" key="3">
    <citation type="submission" date="2025-08" db="UniProtKB">
        <authorList>
            <consortium name="Ensembl"/>
        </authorList>
    </citation>
    <scope>IDENTIFICATION</scope>
</reference>
<reference evidence="2" key="1">
    <citation type="journal article" date="2002" name="Science">
        <title>The draft genome of Ciona intestinalis: insights into chordate and vertebrate origins.</title>
        <authorList>
            <person name="Dehal P."/>
            <person name="Satou Y."/>
            <person name="Campbell R.K."/>
            <person name="Chapman J."/>
            <person name="Degnan B."/>
            <person name="De Tomaso A."/>
            <person name="Davidson B."/>
            <person name="Di Gregorio A."/>
            <person name="Gelpke M."/>
            <person name="Goodstein D.M."/>
            <person name="Harafuji N."/>
            <person name="Hastings K.E."/>
            <person name="Ho I."/>
            <person name="Hotta K."/>
            <person name="Huang W."/>
            <person name="Kawashima T."/>
            <person name="Lemaire P."/>
            <person name="Martinez D."/>
            <person name="Meinertzhagen I.A."/>
            <person name="Necula S."/>
            <person name="Nonaka M."/>
            <person name="Putnam N."/>
            <person name="Rash S."/>
            <person name="Saiga H."/>
            <person name="Satake M."/>
            <person name="Terry A."/>
            <person name="Yamada L."/>
            <person name="Wang H.G."/>
            <person name="Awazu S."/>
            <person name="Azumi K."/>
            <person name="Boore J."/>
            <person name="Branno M."/>
            <person name="Chin-Bow S."/>
            <person name="DeSantis R."/>
            <person name="Doyle S."/>
            <person name="Francino P."/>
            <person name="Keys D.N."/>
            <person name="Haga S."/>
            <person name="Hayashi H."/>
            <person name="Hino K."/>
            <person name="Imai K.S."/>
            <person name="Inaba K."/>
            <person name="Kano S."/>
            <person name="Kobayashi K."/>
            <person name="Kobayashi M."/>
            <person name="Lee B.I."/>
            <person name="Makabe K.W."/>
            <person name="Manohar C."/>
            <person name="Matassi G."/>
            <person name="Medina M."/>
            <person name="Mochizuki Y."/>
            <person name="Mount S."/>
            <person name="Morishita T."/>
            <person name="Miura S."/>
            <person name="Nakayama A."/>
            <person name="Nishizaka S."/>
            <person name="Nomoto H."/>
            <person name="Ohta F."/>
            <person name="Oishi K."/>
            <person name="Rigoutsos I."/>
            <person name="Sano M."/>
            <person name="Sasaki A."/>
            <person name="Sasakura Y."/>
            <person name="Shoguchi E."/>
            <person name="Shin-i T."/>
            <person name="Spagnuolo A."/>
            <person name="Stainier D."/>
            <person name="Suzuki M.M."/>
            <person name="Tassy O."/>
            <person name="Takatori N."/>
            <person name="Tokuoka M."/>
            <person name="Yagi K."/>
            <person name="Yoshizaki F."/>
            <person name="Wada S."/>
            <person name="Zhang C."/>
            <person name="Hyatt P.D."/>
            <person name="Larimer F."/>
            <person name="Detter C."/>
            <person name="Doggett N."/>
            <person name="Glavina T."/>
            <person name="Hawkins T."/>
            <person name="Richardson P."/>
            <person name="Lucas S."/>
            <person name="Kohara Y."/>
            <person name="Levine M."/>
            <person name="Satoh N."/>
            <person name="Rokhsar D.S."/>
        </authorList>
    </citation>
    <scope>NUCLEOTIDE SEQUENCE [LARGE SCALE GENOMIC DNA]</scope>
</reference>
<dbReference type="Proteomes" id="UP000008144">
    <property type="component" value="Chromosome 2"/>
</dbReference>
<name>H2XTZ9_CIOIN</name>
<dbReference type="InParanoid" id="H2XTZ9"/>
<sequence>MDTLKQKTEELLIQAHFKLVDFITLFKPEILEASDVGSKIVCSRCSMKKDGVWNETKVVLPHNLHVNTQIP</sequence>